<keyword evidence="2" id="KW-0560">Oxidoreductase</keyword>
<protein>
    <submittedName>
        <fullName evidence="3">SDR family oxidoreductase</fullName>
    </submittedName>
</protein>
<dbReference type="InterPro" id="IPR020904">
    <property type="entry name" value="Sc_DH/Rdtase_CS"/>
</dbReference>
<accession>A0A923IXA5</accession>
<dbReference type="Gene3D" id="3.40.50.720">
    <property type="entry name" value="NAD(P)-binding Rossmann-like Domain"/>
    <property type="match status" value="1"/>
</dbReference>
<dbReference type="GO" id="GO:0016491">
    <property type="term" value="F:oxidoreductase activity"/>
    <property type="evidence" value="ECO:0007669"/>
    <property type="project" value="UniProtKB-KW"/>
</dbReference>
<dbReference type="InterPro" id="IPR002347">
    <property type="entry name" value="SDR_fam"/>
</dbReference>
<organism evidence="3 4">
    <name type="scientific">Pedobacter planticolens</name>
    <dbReference type="NCBI Taxonomy" id="2679964"/>
    <lineage>
        <taxon>Bacteria</taxon>
        <taxon>Pseudomonadati</taxon>
        <taxon>Bacteroidota</taxon>
        <taxon>Sphingobacteriia</taxon>
        <taxon>Sphingobacteriales</taxon>
        <taxon>Sphingobacteriaceae</taxon>
        <taxon>Pedobacter</taxon>
    </lineage>
</organism>
<evidence type="ECO:0000256" key="1">
    <source>
        <dbReference type="ARBA" id="ARBA00006484"/>
    </source>
</evidence>
<comment type="caution">
    <text evidence="3">The sequence shown here is derived from an EMBL/GenBank/DDBJ whole genome shotgun (WGS) entry which is preliminary data.</text>
</comment>
<reference evidence="3" key="1">
    <citation type="submission" date="2019-11" db="EMBL/GenBank/DDBJ databases">
        <title>Description of Pedobacter sp. LMG 31464T.</title>
        <authorList>
            <person name="Carlier A."/>
            <person name="Qi S."/>
            <person name="Vandamme P."/>
        </authorList>
    </citation>
    <scope>NUCLEOTIDE SEQUENCE</scope>
    <source>
        <strain evidence="3">LMG 31464</strain>
    </source>
</reference>
<proteinExistence type="inferred from homology"/>
<dbReference type="GO" id="GO:0032787">
    <property type="term" value="P:monocarboxylic acid metabolic process"/>
    <property type="evidence" value="ECO:0007669"/>
    <property type="project" value="UniProtKB-ARBA"/>
</dbReference>
<dbReference type="PRINTS" id="PR00080">
    <property type="entry name" value="SDRFAMILY"/>
</dbReference>
<name>A0A923IXA5_9SPHI</name>
<dbReference type="InterPro" id="IPR050259">
    <property type="entry name" value="SDR"/>
</dbReference>
<dbReference type="PRINTS" id="PR00081">
    <property type="entry name" value="GDHRDH"/>
</dbReference>
<dbReference type="Pfam" id="PF13561">
    <property type="entry name" value="adh_short_C2"/>
    <property type="match status" value="1"/>
</dbReference>
<dbReference type="PANTHER" id="PTHR42879">
    <property type="entry name" value="3-OXOACYL-(ACYL-CARRIER-PROTEIN) REDUCTASE"/>
    <property type="match status" value="1"/>
</dbReference>
<dbReference type="PROSITE" id="PS00061">
    <property type="entry name" value="ADH_SHORT"/>
    <property type="match status" value="1"/>
</dbReference>
<dbReference type="InterPro" id="IPR036291">
    <property type="entry name" value="NAD(P)-bd_dom_sf"/>
</dbReference>
<dbReference type="PANTHER" id="PTHR42879:SF2">
    <property type="entry name" value="3-OXOACYL-[ACYL-CARRIER-PROTEIN] REDUCTASE FABG"/>
    <property type="match status" value="1"/>
</dbReference>
<gene>
    <name evidence="3" type="ORF">GM921_15810</name>
</gene>
<dbReference type="AlphaFoldDB" id="A0A923IXA5"/>
<evidence type="ECO:0000313" key="4">
    <source>
        <dbReference type="Proteomes" id="UP000601055"/>
    </source>
</evidence>
<evidence type="ECO:0000313" key="3">
    <source>
        <dbReference type="EMBL" id="MBB2146969.1"/>
    </source>
</evidence>
<keyword evidence="4" id="KW-1185">Reference proteome</keyword>
<dbReference type="Proteomes" id="UP000601055">
    <property type="component" value="Unassembled WGS sequence"/>
</dbReference>
<dbReference type="EMBL" id="WNXD01000002">
    <property type="protein sequence ID" value="MBB2146969.1"/>
    <property type="molecule type" value="Genomic_DNA"/>
</dbReference>
<sequence>MSLEKVLITGASRGIGLAIAEKLAGKYQLILHATTENSFTKFIPNSEILCADFSDPAQVSQFCKQLKKEHGNQLVAIINNAGITKDNAILFQSEKDIDSILNINLRAPIMISKTAMKIFAASKKGTIINMSSISAHTGNAFQSIYAATKAGLIAFSKSLAKEAGVLNESHQIRVLSISPGYIETDMTTHVPAAEKEKFLALTPSRKFGKAEEVAALVAFLLSEEADFINGSDIPINGGLA</sequence>
<dbReference type="FunFam" id="3.40.50.720:FF:000173">
    <property type="entry name" value="3-oxoacyl-[acyl-carrier protein] reductase"/>
    <property type="match status" value="1"/>
</dbReference>
<dbReference type="SUPFAM" id="SSF51735">
    <property type="entry name" value="NAD(P)-binding Rossmann-fold domains"/>
    <property type="match status" value="1"/>
</dbReference>
<comment type="similarity">
    <text evidence="1">Belongs to the short-chain dehydrogenases/reductases (SDR) family.</text>
</comment>
<evidence type="ECO:0000256" key="2">
    <source>
        <dbReference type="ARBA" id="ARBA00023002"/>
    </source>
</evidence>